<evidence type="ECO:0000313" key="7">
    <source>
        <dbReference type="Proteomes" id="UP000242957"/>
    </source>
</evidence>
<dbReference type="OrthoDB" id="6759120at2"/>
<dbReference type="Pfam" id="PF03573">
    <property type="entry name" value="OprD"/>
    <property type="match status" value="1"/>
</dbReference>
<comment type="similarity">
    <text evidence="1">Belongs to the outer membrane porin (Opr) (TC 1.B.25) family.</text>
</comment>
<feature type="region of interest" description="Disordered" evidence="4">
    <location>
        <begin position="92"/>
        <end position="113"/>
    </location>
</feature>
<evidence type="ECO:0000313" key="6">
    <source>
        <dbReference type="EMBL" id="SDN54752.1"/>
    </source>
</evidence>
<evidence type="ECO:0000256" key="5">
    <source>
        <dbReference type="SAM" id="SignalP"/>
    </source>
</evidence>
<dbReference type="GO" id="GO:0015288">
    <property type="term" value="F:porin activity"/>
    <property type="evidence" value="ECO:0007669"/>
    <property type="project" value="TreeGrafter"/>
</dbReference>
<evidence type="ECO:0000256" key="3">
    <source>
        <dbReference type="ARBA" id="ARBA00022729"/>
    </source>
</evidence>
<accession>A0A1H0CA67</accession>
<feature type="chain" id="PRO_5017234492" evidence="5">
    <location>
        <begin position="24"/>
        <end position="412"/>
    </location>
</feature>
<name>A0A1H0CA67_9PSED</name>
<dbReference type="STRING" id="198616.SAMN05216193_103363"/>
<dbReference type="PANTHER" id="PTHR34596">
    <property type="entry name" value="CHITOPORIN"/>
    <property type="match status" value="1"/>
</dbReference>
<keyword evidence="2" id="KW-0813">Transport</keyword>
<evidence type="ECO:0000256" key="4">
    <source>
        <dbReference type="SAM" id="MobiDB-lite"/>
    </source>
</evidence>
<dbReference type="FunFam" id="2.40.160.10:FF:000008">
    <property type="entry name" value="OprD family porin"/>
    <property type="match status" value="1"/>
</dbReference>
<dbReference type="PANTHER" id="PTHR34596:SF2">
    <property type="entry name" value="CHITOPORIN"/>
    <property type="match status" value="1"/>
</dbReference>
<dbReference type="InterPro" id="IPR023614">
    <property type="entry name" value="Porin_dom_sf"/>
</dbReference>
<keyword evidence="7" id="KW-1185">Reference proteome</keyword>
<organism evidence="6 7">
    <name type="scientific">Pseudomonas jinjuensis</name>
    <dbReference type="NCBI Taxonomy" id="198616"/>
    <lineage>
        <taxon>Bacteria</taxon>
        <taxon>Pseudomonadati</taxon>
        <taxon>Pseudomonadota</taxon>
        <taxon>Gammaproteobacteria</taxon>
        <taxon>Pseudomonadales</taxon>
        <taxon>Pseudomonadaceae</taxon>
        <taxon>Pseudomonas</taxon>
    </lineage>
</organism>
<gene>
    <name evidence="6" type="ORF">SAMN05216193_103363</name>
</gene>
<dbReference type="RefSeq" id="WP_084314694.1">
    <property type="nucleotide sequence ID" value="NZ_FNIJ01000003.1"/>
</dbReference>
<dbReference type="GO" id="GO:0016020">
    <property type="term" value="C:membrane"/>
    <property type="evidence" value="ECO:0007669"/>
    <property type="project" value="InterPro"/>
</dbReference>
<reference evidence="7" key="1">
    <citation type="submission" date="2016-10" db="EMBL/GenBank/DDBJ databases">
        <authorList>
            <person name="Varghese N."/>
            <person name="Submissions S."/>
        </authorList>
    </citation>
    <scope>NUCLEOTIDE SEQUENCE [LARGE SCALE GENOMIC DNA]</scope>
    <source>
        <strain evidence="7">JCM 21621</strain>
    </source>
</reference>
<proteinExistence type="inferred from homology"/>
<dbReference type="InterPro" id="IPR005318">
    <property type="entry name" value="OM_porin_bac"/>
</dbReference>
<evidence type="ECO:0000256" key="2">
    <source>
        <dbReference type="ARBA" id="ARBA00022448"/>
    </source>
</evidence>
<evidence type="ECO:0000256" key="1">
    <source>
        <dbReference type="ARBA" id="ARBA00009075"/>
    </source>
</evidence>
<feature type="signal peptide" evidence="5">
    <location>
        <begin position="1"/>
        <end position="23"/>
    </location>
</feature>
<keyword evidence="3 5" id="KW-0732">Signal</keyword>
<dbReference type="Gene3D" id="2.40.160.10">
    <property type="entry name" value="Porin"/>
    <property type="match status" value="1"/>
</dbReference>
<protein>
    <submittedName>
        <fullName evidence="6">Outer membrane porin, OprD family</fullName>
    </submittedName>
</protein>
<dbReference type="EMBL" id="FNIJ01000003">
    <property type="protein sequence ID" value="SDN54752.1"/>
    <property type="molecule type" value="Genomic_DNA"/>
</dbReference>
<dbReference type="Proteomes" id="UP000242957">
    <property type="component" value="Unassembled WGS sequence"/>
</dbReference>
<dbReference type="AlphaFoldDB" id="A0A1H0CA67"/>
<sequence length="412" mass="45252">MNARHSTHILLLGSLALSSPAFADFIGDSKASLSMRNFYMNRDFRQPGAVQSKSEEWAQGFILNVESGYTEGVVGVGVDALGLLGLKLDSSPDRSGGTSLLPRSPGSHRADDSYSHLGATAKLRASKSTLKVGTQLPTSPLVVINDTRLLPQTFEGAWLNSRELDGLSLDAGQLWQVRQRDGSNNEDMSIARGAPGLTSDRFDFVGGDYKWNSALNTGYSFGKLEDIYKQHVLTLGYNLPLTPEQSLRTDLRWADSSADGSASQVDNRALGAMFTYSYRAHRFGAYYQRLSGRTGYAYLAGSNPYLVNLVQIGDFGNADERSWQLRYDYDFAALGVPGLSFMTRYVNGDNVDAPNIGGEGKEWERNTDIAYVLQSGPLRGVKLHFRNASARSNFGNDIDENRFIVSYSLALW</sequence>